<keyword evidence="1" id="KW-0812">Transmembrane</keyword>
<keyword evidence="1" id="KW-0472">Membrane</keyword>
<gene>
    <name evidence="2" type="ORF">SAMN05421810_11158</name>
</gene>
<evidence type="ECO:0000313" key="2">
    <source>
        <dbReference type="EMBL" id="SFQ63384.1"/>
    </source>
</evidence>
<dbReference type="EMBL" id="FOWW01000011">
    <property type="protein sequence ID" value="SFQ63384.1"/>
    <property type="molecule type" value="Genomic_DNA"/>
</dbReference>
<dbReference type="Proteomes" id="UP000198727">
    <property type="component" value="Unassembled WGS sequence"/>
</dbReference>
<accession>A0A1I6A3T5</accession>
<proteinExistence type="predicted"/>
<dbReference type="RefSeq" id="WP_092535320.1">
    <property type="nucleotide sequence ID" value="NZ_FOWW01000011.1"/>
</dbReference>
<name>A0A1I6A3T5_9PSEU</name>
<keyword evidence="3" id="KW-1185">Reference proteome</keyword>
<dbReference type="STRING" id="587909.SAMN05421810_11158"/>
<sequence>MSGWRRSVFRILRGAAVFLLLFPVLLGAFRDESEGLTGSAWGLAAGVALPMAVTFALVFGPKDPRGGTER</sequence>
<protein>
    <submittedName>
        <fullName evidence="2">Uncharacterized protein</fullName>
    </submittedName>
</protein>
<reference evidence="3" key="1">
    <citation type="submission" date="2016-10" db="EMBL/GenBank/DDBJ databases">
        <authorList>
            <person name="Varghese N."/>
            <person name="Submissions S."/>
        </authorList>
    </citation>
    <scope>NUCLEOTIDE SEQUENCE [LARGE SCALE GENOMIC DNA]</scope>
    <source>
        <strain evidence="3">CGMCC 4.5579</strain>
    </source>
</reference>
<dbReference type="AlphaFoldDB" id="A0A1I6A3T5"/>
<keyword evidence="1" id="KW-1133">Transmembrane helix</keyword>
<evidence type="ECO:0000313" key="3">
    <source>
        <dbReference type="Proteomes" id="UP000198727"/>
    </source>
</evidence>
<feature type="transmembrane region" description="Helical" evidence="1">
    <location>
        <begin position="40"/>
        <end position="60"/>
    </location>
</feature>
<organism evidence="2 3">
    <name type="scientific">Amycolatopsis arida</name>
    <dbReference type="NCBI Taxonomy" id="587909"/>
    <lineage>
        <taxon>Bacteria</taxon>
        <taxon>Bacillati</taxon>
        <taxon>Actinomycetota</taxon>
        <taxon>Actinomycetes</taxon>
        <taxon>Pseudonocardiales</taxon>
        <taxon>Pseudonocardiaceae</taxon>
        <taxon>Amycolatopsis</taxon>
    </lineage>
</organism>
<evidence type="ECO:0000256" key="1">
    <source>
        <dbReference type="SAM" id="Phobius"/>
    </source>
</evidence>